<name>A0ABR2YKZ4_9CHLO</name>
<gene>
    <name evidence="1" type="ORF">WJX75_005468</name>
</gene>
<proteinExistence type="predicted"/>
<comment type="caution">
    <text evidence="1">The sequence shown here is derived from an EMBL/GenBank/DDBJ whole genome shotgun (WGS) entry which is preliminary data.</text>
</comment>
<evidence type="ECO:0000313" key="1">
    <source>
        <dbReference type="EMBL" id="KAK9907532.1"/>
    </source>
</evidence>
<accession>A0ABR2YKZ4</accession>
<protein>
    <submittedName>
        <fullName evidence="1">Uncharacterized protein</fullName>
    </submittedName>
</protein>
<evidence type="ECO:0000313" key="2">
    <source>
        <dbReference type="Proteomes" id="UP001491310"/>
    </source>
</evidence>
<organism evidence="1 2">
    <name type="scientific">Coccomyxa subellipsoidea</name>
    <dbReference type="NCBI Taxonomy" id="248742"/>
    <lineage>
        <taxon>Eukaryota</taxon>
        <taxon>Viridiplantae</taxon>
        <taxon>Chlorophyta</taxon>
        <taxon>core chlorophytes</taxon>
        <taxon>Trebouxiophyceae</taxon>
        <taxon>Trebouxiophyceae incertae sedis</taxon>
        <taxon>Coccomyxaceae</taxon>
        <taxon>Coccomyxa</taxon>
    </lineage>
</organism>
<sequence>MSLAANFAESFNVTTLGGASASVAINETQQFLQELQLLASPLANASDYLQALKSGQSAFDESCAKETVQLPKKEPPSCAGKSFQLTLVPWDCVLDDDTNILSCSPAYLTLTKYPDSCTLLDYSEGTLAGKECGLVKRFGIPKKEVFGGQNFDLKALDALIGLEKAAGGSVDGPLATVAIAAAPLENLPSSITSMVTTFLGG</sequence>
<reference evidence="1 2" key="1">
    <citation type="journal article" date="2024" name="Nat. Commun.">
        <title>Phylogenomics reveals the evolutionary origins of lichenization in chlorophyte algae.</title>
        <authorList>
            <person name="Puginier C."/>
            <person name="Libourel C."/>
            <person name="Otte J."/>
            <person name="Skaloud P."/>
            <person name="Haon M."/>
            <person name="Grisel S."/>
            <person name="Petersen M."/>
            <person name="Berrin J.G."/>
            <person name="Delaux P.M."/>
            <person name="Dal Grande F."/>
            <person name="Keller J."/>
        </authorList>
    </citation>
    <scope>NUCLEOTIDE SEQUENCE [LARGE SCALE GENOMIC DNA]</scope>
    <source>
        <strain evidence="1 2">SAG 216-7</strain>
    </source>
</reference>
<dbReference type="EMBL" id="JALJOT010000009">
    <property type="protein sequence ID" value="KAK9907532.1"/>
    <property type="molecule type" value="Genomic_DNA"/>
</dbReference>
<dbReference type="Proteomes" id="UP001491310">
    <property type="component" value="Unassembled WGS sequence"/>
</dbReference>
<keyword evidence="2" id="KW-1185">Reference proteome</keyword>